<evidence type="ECO:0000259" key="5">
    <source>
        <dbReference type="PROSITE" id="PS50106"/>
    </source>
</evidence>
<dbReference type="PRINTS" id="PR00834">
    <property type="entry name" value="PROTEASES2C"/>
</dbReference>
<reference evidence="6 7" key="1">
    <citation type="submission" date="2024-09" db="EMBL/GenBank/DDBJ databases">
        <authorList>
            <person name="Sun Q."/>
            <person name="Mori K."/>
        </authorList>
    </citation>
    <scope>NUCLEOTIDE SEQUENCE [LARGE SCALE GENOMIC DNA]</scope>
    <source>
        <strain evidence="6 7">JCM 13503</strain>
    </source>
</reference>
<organism evidence="6 7">
    <name type="scientific">Deinococcus oregonensis</name>
    <dbReference type="NCBI Taxonomy" id="1805970"/>
    <lineage>
        <taxon>Bacteria</taxon>
        <taxon>Thermotogati</taxon>
        <taxon>Deinococcota</taxon>
        <taxon>Deinococci</taxon>
        <taxon>Deinococcales</taxon>
        <taxon>Deinococcaceae</taxon>
        <taxon>Deinococcus</taxon>
    </lineage>
</organism>
<dbReference type="CDD" id="cd06779">
    <property type="entry name" value="cpPDZ_Deg_HtrA-like"/>
    <property type="match status" value="1"/>
</dbReference>
<comment type="caution">
    <text evidence="6">The sequence shown here is derived from an EMBL/GenBank/DDBJ whole genome shotgun (WGS) entry which is preliminary data.</text>
</comment>
<sequence length="351" mass="36076">MTNFNDMSKISESLADAAQTAGQYVVTVLTGGPVTVSGTVIADGQVLTAAHVLHGDEVKIRTADGQELSATVAGRDPSTDLALLRVEGLNLPAMTASNGARVGELLLAVGRPMHGLQVTLGLMERAAPPERGPLRGWLDAGAAPFRGVTGGALVDARGGLVGILNAGVSRGTLLAVPAARALQVAELLSTAGRVPRGYLGLATQPVHFPESQQPEAQAEADGDAPKPEERGGRGEAGPRRGAGRGERGGPMWDGRRDGRGWNGRGGPGWGGPQRGQHRGRVGLTVVQVEAGSPAATAGLLVGDVLLALDGQAVRHPGELLERVRERAGETLAVRVLRGGQETDITVTVGER</sequence>
<keyword evidence="3 6" id="KW-0378">Hydrolase</keyword>
<keyword evidence="7" id="KW-1185">Reference proteome</keyword>
<dbReference type="InterPro" id="IPR009003">
    <property type="entry name" value="Peptidase_S1_PA"/>
</dbReference>
<keyword evidence="2 6" id="KW-0645">Protease</keyword>
<dbReference type="Pfam" id="PF13365">
    <property type="entry name" value="Trypsin_2"/>
    <property type="match status" value="1"/>
</dbReference>
<dbReference type="RefSeq" id="WP_380008609.1">
    <property type="nucleotide sequence ID" value="NZ_JBHLYR010000031.1"/>
</dbReference>
<evidence type="ECO:0000256" key="2">
    <source>
        <dbReference type="ARBA" id="ARBA00022670"/>
    </source>
</evidence>
<dbReference type="GO" id="GO:0006508">
    <property type="term" value="P:proteolysis"/>
    <property type="evidence" value="ECO:0007669"/>
    <property type="project" value="UniProtKB-KW"/>
</dbReference>
<feature type="compositionally biased region" description="Gly residues" evidence="4">
    <location>
        <begin position="260"/>
        <end position="273"/>
    </location>
</feature>
<feature type="region of interest" description="Disordered" evidence="4">
    <location>
        <begin position="210"/>
        <end position="277"/>
    </location>
</feature>
<dbReference type="Proteomes" id="UP001589733">
    <property type="component" value="Unassembled WGS sequence"/>
</dbReference>
<dbReference type="PROSITE" id="PS50106">
    <property type="entry name" value="PDZ"/>
    <property type="match status" value="1"/>
</dbReference>
<dbReference type="InterPro" id="IPR001940">
    <property type="entry name" value="Peptidase_S1C"/>
</dbReference>
<dbReference type="EC" id="3.4.21.-" evidence="6"/>
<evidence type="ECO:0000313" key="7">
    <source>
        <dbReference type="Proteomes" id="UP001589733"/>
    </source>
</evidence>
<dbReference type="SUPFAM" id="SSF50156">
    <property type="entry name" value="PDZ domain-like"/>
    <property type="match status" value="1"/>
</dbReference>
<evidence type="ECO:0000256" key="1">
    <source>
        <dbReference type="ARBA" id="ARBA00010541"/>
    </source>
</evidence>
<dbReference type="Gene3D" id="2.40.10.10">
    <property type="entry name" value="Trypsin-like serine proteases"/>
    <property type="match status" value="2"/>
</dbReference>
<protein>
    <submittedName>
        <fullName evidence="6">S1C family serine protease</fullName>
        <ecNumber evidence="6">3.4.21.-</ecNumber>
    </submittedName>
</protein>
<dbReference type="InterPro" id="IPR043504">
    <property type="entry name" value="Peptidase_S1_PA_chymotrypsin"/>
</dbReference>
<dbReference type="Gene3D" id="2.30.42.10">
    <property type="match status" value="1"/>
</dbReference>
<accession>A0ABV6AXF2</accession>
<proteinExistence type="inferred from homology"/>
<dbReference type="EMBL" id="JBHLYR010000031">
    <property type="protein sequence ID" value="MFB9992189.1"/>
    <property type="molecule type" value="Genomic_DNA"/>
</dbReference>
<comment type="similarity">
    <text evidence="1">Belongs to the peptidase S1C family.</text>
</comment>
<dbReference type="InterPro" id="IPR036034">
    <property type="entry name" value="PDZ_sf"/>
</dbReference>
<evidence type="ECO:0000256" key="3">
    <source>
        <dbReference type="ARBA" id="ARBA00022801"/>
    </source>
</evidence>
<dbReference type="PANTHER" id="PTHR22939:SF129">
    <property type="entry name" value="SERINE PROTEASE HTRA2, MITOCHONDRIAL"/>
    <property type="match status" value="1"/>
</dbReference>
<dbReference type="PANTHER" id="PTHR22939">
    <property type="entry name" value="SERINE PROTEASE FAMILY S1C HTRA-RELATED"/>
    <property type="match status" value="1"/>
</dbReference>
<dbReference type="SMART" id="SM00228">
    <property type="entry name" value="PDZ"/>
    <property type="match status" value="1"/>
</dbReference>
<feature type="compositionally biased region" description="Basic and acidic residues" evidence="4">
    <location>
        <begin position="223"/>
        <end position="259"/>
    </location>
</feature>
<evidence type="ECO:0000313" key="6">
    <source>
        <dbReference type="EMBL" id="MFB9992189.1"/>
    </source>
</evidence>
<gene>
    <name evidence="6" type="ORF">ACFFLM_09475</name>
</gene>
<dbReference type="Pfam" id="PF13180">
    <property type="entry name" value="PDZ_2"/>
    <property type="match status" value="1"/>
</dbReference>
<feature type="domain" description="PDZ" evidence="5">
    <location>
        <begin position="282"/>
        <end position="314"/>
    </location>
</feature>
<dbReference type="GO" id="GO:0008233">
    <property type="term" value="F:peptidase activity"/>
    <property type="evidence" value="ECO:0007669"/>
    <property type="project" value="UniProtKB-KW"/>
</dbReference>
<dbReference type="SUPFAM" id="SSF50494">
    <property type="entry name" value="Trypsin-like serine proteases"/>
    <property type="match status" value="1"/>
</dbReference>
<evidence type="ECO:0000256" key="4">
    <source>
        <dbReference type="SAM" id="MobiDB-lite"/>
    </source>
</evidence>
<dbReference type="InterPro" id="IPR001478">
    <property type="entry name" value="PDZ"/>
</dbReference>
<name>A0ABV6AXF2_9DEIO</name>